<dbReference type="InterPro" id="IPR011761">
    <property type="entry name" value="ATP-grasp"/>
</dbReference>
<dbReference type="InterPro" id="IPR003806">
    <property type="entry name" value="ATP-grasp_PylC-type"/>
</dbReference>
<evidence type="ECO:0000313" key="3">
    <source>
        <dbReference type="EMBL" id="OGG32056.1"/>
    </source>
</evidence>
<evidence type="ECO:0000313" key="4">
    <source>
        <dbReference type="Proteomes" id="UP000179209"/>
    </source>
</evidence>
<proteinExistence type="predicted"/>
<dbReference type="Gene3D" id="3.40.50.20">
    <property type="match status" value="1"/>
</dbReference>
<comment type="caution">
    <text evidence="3">The sequence shown here is derived from an EMBL/GenBank/DDBJ whole genome shotgun (WGS) entry which is preliminary data.</text>
</comment>
<dbReference type="Pfam" id="PF21360">
    <property type="entry name" value="PylC-like_N"/>
    <property type="match status" value="1"/>
</dbReference>
<keyword evidence="1" id="KW-0547">Nucleotide-binding</keyword>
<evidence type="ECO:0000259" key="2">
    <source>
        <dbReference type="PROSITE" id="PS50975"/>
    </source>
</evidence>
<dbReference type="Proteomes" id="UP000179209">
    <property type="component" value="Unassembled WGS sequence"/>
</dbReference>
<feature type="domain" description="ATP-grasp" evidence="2">
    <location>
        <begin position="117"/>
        <end position="315"/>
    </location>
</feature>
<protein>
    <recommendedName>
        <fullName evidence="2">ATP-grasp domain-containing protein</fullName>
    </recommendedName>
</protein>
<dbReference type="GO" id="GO:0005524">
    <property type="term" value="F:ATP binding"/>
    <property type="evidence" value="ECO:0007669"/>
    <property type="project" value="UniProtKB-UniRule"/>
</dbReference>
<dbReference type="Gene3D" id="3.30.470.20">
    <property type="entry name" value="ATP-grasp fold, B domain"/>
    <property type="match status" value="1"/>
</dbReference>
<dbReference type="PROSITE" id="PS50975">
    <property type="entry name" value="ATP_GRASP"/>
    <property type="match status" value="1"/>
</dbReference>
<dbReference type="Pfam" id="PF02655">
    <property type="entry name" value="ATP-grasp_3"/>
    <property type="match status" value="1"/>
</dbReference>
<dbReference type="AlphaFoldDB" id="A0A1F6B547"/>
<dbReference type="InterPro" id="IPR048764">
    <property type="entry name" value="PylC_N"/>
</dbReference>
<keyword evidence="1" id="KW-0067">ATP-binding</keyword>
<accession>A0A1F6B547</accession>
<gene>
    <name evidence="3" type="ORF">A3I51_01165</name>
</gene>
<name>A0A1F6B547_9BACT</name>
<evidence type="ECO:0000256" key="1">
    <source>
        <dbReference type="PROSITE-ProRule" id="PRU00409"/>
    </source>
</evidence>
<dbReference type="SUPFAM" id="SSF56059">
    <property type="entry name" value="Glutathione synthetase ATP-binding domain-like"/>
    <property type="match status" value="1"/>
</dbReference>
<dbReference type="GO" id="GO:0046872">
    <property type="term" value="F:metal ion binding"/>
    <property type="evidence" value="ECO:0007669"/>
    <property type="project" value="InterPro"/>
</dbReference>
<reference evidence="3 4" key="1">
    <citation type="journal article" date="2016" name="Nat. Commun.">
        <title>Thousands of microbial genomes shed light on interconnected biogeochemical processes in an aquifer system.</title>
        <authorList>
            <person name="Anantharaman K."/>
            <person name="Brown C.T."/>
            <person name="Hug L.A."/>
            <person name="Sharon I."/>
            <person name="Castelle C.J."/>
            <person name="Probst A.J."/>
            <person name="Thomas B.C."/>
            <person name="Singh A."/>
            <person name="Wilkins M.J."/>
            <person name="Karaoz U."/>
            <person name="Brodie E.L."/>
            <person name="Williams K.H."/>
            <person name="Hubbard S.S."/>
            <person name="Banfield J.F."/>
        </authorList>
    </citation>
    <scope>NUCLEOTIDE SEQUENCE [LARGE SCALE GENOMIC DNA]</scope>
</reference>
<organism evidence="3 4">
    <name type="scientific">Candidatus Gottesmanbacteria bacterium RIFCSPLOWO2_02_FULL_38_8</name>
    <dbReference type="NCBI Taxonomy" id="1798397"/>
    <lineage>
        <taxon>Bacteria</taxon>
        <taxon>Candidatus Gottesmaniibacteriota</taxon>
    </lineage>
</organism>
<dbReference type="EMBL" id="MFKA01000032">
    <property type="protein sequence ID" value="OGG32056.1"/>
    <property type="molecule type" value="Genomic_DNA"/>
</dbReference>
<sequence length="356" mass="40967">MKRILVTGAGGSASHNYIESLRNNHRNEKFFIIGTDVIKYHLELCHVNRSYIIPKVNNPQYLTKLNYIIKKEKIDFLHPQPDPEVIFLTKNKNKIAAKTLLPSYTTLTICQNKMLLHDLLEKNSVDVPEAYHITSHKDLRSALKTLLRKHEKVWLRAIRGAGSRAALPVKSIEHAKMWINYWQVMKGLRIQDFMVSEFLPGKEYAFQSFWINGKLIMSQARERIEYIFGNLTPSGQSSSPSVAVTVHNDKVNELGYSAVKAIDPSATGIFCIDMKTDKKGRVVIIEINAGRFFTTSFFFSSAGLNMPYYYTKLGMGNKINYNLKKFNNIPAGWYWVRMIDMGYKLIKGERWQSMKI</sequence>